<sequence length="221" mass="24647">LARQRAGYHDLHLLHRDDPDVEVGIIVDALNVQLDAGRIRAFGGSNWTTSRIEAANEYAHKKGLTGFVASSPNYSLADEKEVPWEGCLSISGPGKADDRAWYASQKMPLFTWSSIARGFFSGQLTRDNAESLRGEMDGSSVTSYWHEDNWQRLDRVHELAAEKGTSVAQIALAWVLQDPELDIYALVGARTPAEADNNTAVFDIALSSQERDWLDLRRDDR</sequence>
<accession>A0A382SWK3</accession>
<dbReference type="GO" id="GO:0016491">
    <property type="term" value="F:oxidoreductase activity"/>
    <property type="evidence" value="ECO:0007669"/>
    <property type="project" value="UniProtKB-KW"/>
</dbReference>
<organism evidence="3">
    <name type="scientific">marine metagenome</name>
    <dbReference type="NCBI Taxonomy" id="408172"/>
    <lineage>
        <taxon>unclassified sequences</taxon>
        <taxon>metagenomes</taxon>
        <taxon>ecological metagenomes</taxon>
    </lineage>
</organism>
<feature type="domain" description="NADP-dependent oxidoreductase" evidence="2">
    <location>
        <begin position="7"/>
        <end position="211"/>
    </location>
</feature>
<reference evidence="3" key="1">
    <citation type="submission" date="2018-05" db="EMBL/GenBank/DDBJ databases">
        <authorList>
            <person name="Lanie J.A."/>
            <person name="Ng W.-L."/>
            <person name="Kazmierczak K.M."/>
            <person name="Andrzejewski T.M."/>
            <person name="Davidsen T.M."/>
            <person name="Wayne K.J."/>
            <person name="Tettelin H."/>
            <person name="Glass J.I."/>
            <person name="Rusch D."/>
            <person name="Podicherti R."/>
            <person name="Tsui H.-C.T."/>
            <person name="Winkler M.E."/>
        </authorList>
    </citation>
    <scope>NUCLEOTIDE SEQUENCE</scope>
</reference>
<dbReference type="PANTHER" id="PTHR43364">
    <property type="entry name" value="NADH-SPECIFIC METHYLGLYOXAL REDUCTASE-RELATED"/>
    <property type="match status" value="1"/>
</dbReference>
<evidence type="ECO:0000313" key="3">
    <source>
        <dbReference type="EMBL" id="SVD14264.1"/>
    </source>
</evidence>
<evidence type="ECO:0000256" key="1">
    <source>
        <dbReference type="ARBA" id="ARBA00023002"/>
    </source>
</evidence>
<dbReference type="Pfam" id="PF00248">
    <property type="entry name" value="Aldo_ket_red"/>
    <property type="match status" value="1"/>
</dbReference>
<dbReference type="AlphaFoldDB" id="A0A382SWK3"/>
<gene>
    <name evidence="3" type="ORF">METZ01_LOCUS367118</name>
</gene>
<dbReference type="InterPro" id="IPR023210">
    <property type="entry name" value="NADP_OxRdtase_dom"/>
</dbReference>
<dbReference type="SUPFAM" id="SSF51430">
    <property type="entry name" value="NAD(P)-linked oxidoreductase"/>
    <property type="match status" value="1"/>
</dbReference>
<dbReference type="EMBL" id="UINC01132139">
    <property type="protein sequence ID" value="SVD14264.1"/>
    <property type="molecule type" value="Genomic_DNA"/>
</dbReference>
<dbReference type="GO" id="GO:0005829">
    <property type="term" value="C:cytosol"/>
    <property type="evidence" value="ECO:0007669"/>
    <property type="project" value="TreeGrafter"/>
</dbReference>
<dbReference type="InterPro" id="IPR050523">
    <property type="entry name" value="AKR_Detox_Biosynth"/>
</dbReference>
<keyword evidence="1" id="KW-0560">Oxidoreductase</keyword>
<name>A0A382SWK3_9ZZZZ</name>
<feature type="non-terminal residue" evidence="3">
    <location>
        <position position="1"/>
    </location>
</feature>
<dbReference type="InterPro" id="IPR036812">
    <property type="entry name" value="NAD(P)_OxRdtase_dom_sf"/>
</dbReference>
<dbReference type="Gene3D" id="3.20.20.100">
    <property type="entry name" value="NADP-dependent oxidoreductase domain"/>
    <property type="match status" value="1"/>
</dbReference>
<dbReference type="PANTHER" id="PTHR43364:SF4">
    <property type="entry name" value="NAD(P)-LINKED OXIDOREDUCTASE SUPERFAMILY PROTEIN"/>
    <property type="match status" value="1"/>
</dbReference>
<proteinExistence type="predicted"/>
<evidence type="ECO:0000259" key="2">
    <source>
        <dbReference type="Pfam" id="PF00248"/>
    </source>
</evidence>
<protein>
    <recommendedName>
        <fullName evidence="2">NADP-dependent oxidoreductase domain-containing protein</fullName>
    </recommendedName>
</protein>